<organism evidence="7 8">
    <name type="scientific">Brevibacterium marinum</name>
    <dbReference type="NCBI Taxonomy" id="418643"/>
    <lineage>
        <taxon>Bacteria</taxon>
        <taxon>Bacillati</taxon>
        <taxon>Actinomycetota</taxon>
        <taxon>Actinomycetes</taxon>
        <taxon>Micrococcales</taxon>
        <taxon>Brevibacteriaceae</taxon>
        <taxon>Brevibacterium</taxon>
    </lineage>
</organism>
<dbReference type="Pfam" id="PF05175">
    <property type="entry name" value="MTS"/>
    <property type="match status" value="1"/>
</dbReference>
<dbReference type="GO" id="GO:0003676">
    <property type="term" value="F:nucleic acid binding"/>
    <property type="evidence" value="ECO:0007669"/>
    <property type="project" value="InterPro"/>
</dbReference>
<comment type="similarity">
    <text evidence="1">Belongs to the eukaryotic/archaeal PrmC-related family.</text>
</comment>
<dbReference type="PROSITE" id="PS00092">
    <property type="entry name" value="N6_MTASE"/>
    <property type="match status" value="1"/>
</dbReference>
<dbReference type="PANTHER" id="PTHR45875:SF1">
    <property type="entry name" value="METHYLTRANSFERASE N6AMT1"/>
    <property type="match status" value="1"/>
</dbReference>
<feature type="domain" description="DUF7059" evidence="6">
    <location>
        <begin position="15"/>
        <end position="133"/>
    </location>
</feature>
<reference evidence="7 8" key="1">
    <citation type="submission" date="2020-03" db="EMBL/GenBank/DDBJ databases">
        <title>Sequencing the genomes of 1000 actinobacteria strains.</title>
        <authorList>
            <person name="Klenk H.-P."/>
        </authorList>
    </citation>
    <scope>NUCLEOTIDE SEQUENCE [LARGE SCALE GENOMIC DNA]</scope>
    <source>
        <strain evidence="7 8">DSM 18964</strain>
    </source>
</reference>
<proteinExistence type="inferred from homology"/>
<dbReference type="GO" id="GO:0032259">
    <property type="term" value="P:methylation"/>
    <property type="evidence" value="ECO:0007669"/>
    <property type="project" value="UniProtKB-KW"/>
</dbReference>
<evidence type="ECO:0000256" key="4">
    <source>
        <dbReference type="ARBA" id="ARBA00022691"/>
    </source>
</evidence>
<dbReference type="EMBL" id="JAATJN010000001">
    <property type="protein sequence ID" value="NJC58410.1"/>
    <property type="molecule type" value="Genomic_DNA"/>
</dbReference>
<evidence type="ECO:0000313" key="7">
    <source>
        <dbReference type="EMBL" id="NJC58410.1"/>
    </source>
</evidence>
<dbReference type="InterPro" id="IPR029063">
    <property type="entry name" value="SAM-dependent_MTases_sf"/>
</dbReference>
<gene>
    <name evidence="7" type="ORF">BKA07_003445</name>
</gene>
<dbReference type="InterPro" id="IPR002052">
    <property type="entry name" value="DNA_methylase_N6_adenine_CS"/>
</dbReference>
<dbReference type="GO" id="GO:0008757">
    <property type="term" value="F:S-adenosylmethionine-dependent methyltransferase activity"/>
    <property type="evidence" value="ECO:0007669"/>
    <property type="project" value="TreeGrafter"/>
</dbReference>
<dbReference type="GO" id="GO:0035657">
    <property type="term" value="C:eRF1 methyltransferase complex"/>
    <property type="evidence" value="ECO:0007669"/>
    <property type="project" value="TreeGrafter"/>
</dbReference>
<dbReference type="Gene3D" id="3.40.50.150">
    <property type="entry name" value="Vaccinia Virus protein VP39"/>
    <property type="match status" value="1"/>
</dbReference>
<dbReference type="InterPro" id="IPR007848">
    <property type="entry name" value="Small_mtfrase_dom"/>
</dbReference>
<dbReference type="AlphaFoldDB" id="A0A846S486"/>
<evidence type="ECO:0008006" key="9">
    <source>
        <dbReference type="Google" id="ProtNLM"/>
    </source>
</evidence>
<evidence type="ECO:0000256" key="2">
    <source>
        <dbReference type="ARBA" id="ARBA00022603"/>
    </source>
</evidence>
<dbReference type="Proteomes" id="UP000576792">
    <property type="component" value="Unassembled WGS sequence"/>
</dbReference>
<dbReference type="InterPro" id="IPR055487">
    <property type="entry name" value="DUF7059"/>
</dbReference>
<feature type="domain" description="Methyltransferase small" evidence="5">
    <location>
        <begin position="212"/>
        <end position="302"/>
    </location>
</feature>
<dbReference type="SUPFAM" id="SSF53335">
    <property type="entry name" value="S-adenosyl-L-methionine-dependent methyltransferases"/>
    <property type="match status" value="1"/>
</dbReference>
<keyword evidence="3" id="KW-0808">Transferase</keyword>
<dbReference type="GO" id="GO:0008276">
    <property type="term" value="F:protein methyltransferase activity"/>
    <property type="evidence" value="ECO:0007669"/>
    <property type="project" value="TreeGrafter"/>
</dbReference>
<protein>
    <recommendedName>
        <fullName evidence="9">Methyltransferase small domain-containing protein</fullName>
    </recommendedName>
</protein>
<evidence type="ECO:0000256" key="1">
    <source>
        <dbReference type="ARBA" id="ARBA00006149"/>
    </source>
</evidence>
<dbReference type="PANTHER" id="PTHR45875">
    <property type="entry name" value="METHYLTRANSFERASE N6AMT1"/>
    <property type="match status" value="1"/>
</dbReference>
<keyword evidence="4" id="KW-0949">S-adenosyl-L-methionine</keyword>
<keyword evidence="2" id="KW-0489">Methyltransferase</keyword>
<dbReference type="GO" id="GO:0008170">
    <property type="term" value="F:N-methyltransferase activity"/>
    <property type="evidence" value="ECO:0007669"/>
    <property type="project" value="UniProtKB-ARBA"/>
</dbReference>
<keyword evidence="8" id="KW-1185">Reference proteome</keyword>
<comment type="caution">
    <text evidence="7">The sequence shown here is derived from an EMBL/GenBank/DDBJ whole genome shotgun (WGS) entry which is preliminary data.</text>
</comment>
<evidence type="ECO:0000259" key="6">
    <source>
        <dbReference type="Pfam" id="PF23186"/>
    </source>
</evidence>
<dbReference type="CDD" id="cd02440">
    <property type="entry name" value="AdoMet_MTases"/>
    <property type="match status" value="1"/>
</dbReference>
<sequence>MIEQDLSLVAATLYRAGYTEPRLRQFWGADIAGALVRNNAAPAIHFCQKVLEYAETPTSEVRQHRREAKQHKWEVQQHEESEQPVSFDQHLAALAMLFHFHREVGTETVRAALGEKAFDTAVGSGLIVTDNHDATSNEDDTVNGDGMRDAEARAPSRVSAPFAVTPYDLPVGIPRGFRPGDENLYLVSDHGTLTNPNVLDGDFVLGLGGAGRTLVSLTPRDRVGISADIGTGCGIQAMLLARHSDRVIATDISERALHLTGLSARLNGATNIELRAGSMLEPLTEPVDLLVSNPPFVITPRTTVTTFDYRDAGMTGDRVVRSLFTALPGHLRPGGRSVCLGNWETTSAVDAGPETWVTDEETSVLVIEREALDPVAYAETWIRDGGIPRAGDDWNAATAAWMDDFASRDVTEVVFGYVIMEKSGSGVEPAAGNDAPTIADTAAAGHPGTDEHPGTAELPGQRSRAFKTRVRTTSAIANNPHGLAQFVTTTFALRSWLASASAEEIANTVFTRSPDLVEHRHHVPGESDPSSITLEQGIGFGQAFDLDTALAGFVSVADGSLSMRQTAVALAQLLDVNPTALEDQLIAQVRQLVAAGALLPVNGEKQE</sequence>
<dbReference type="RefSeq" id="WP_342449112.1">
    <property type="nucleotide sequence ID" value="NZ_BAAAPQ010000038.1"/>
</dbReference>
<evidence type="ECO:0000256" key="3">
    <source>
        <dbReference type="ARBA" id="ARBA00022679"/>
    </source>
</evidence>
<evidence type="ECO:0000259" key="5">
    <source>
        <dbReference type="Pfam" id="PF05175"/>
    </source>
</evidence>
<evidence type="ECO:0000313" key="8">
    <source>
        <dbReference type="Proteomes" id="UP000576792"/>
    </source>
</evidence>
<dbReference type="InterPro" id="IPR052190">
    <property type="entry name" value="Euk-Arch_PrmC-MTase"/>
</dbReference>
<dbReference type="Pfam" id="PF23186">
    <property type="entry name" value="DUF7059"/>
    <property type="match status" value="1"/>
</dbReference>
<accession>A0A846S486</accession>
<name>A0A846S486_9MICO</name>